<comment type="cofactor">
    <cofactor evidence="8">
        <name>FMN</name>
        <dbReference type="ChEBI" id="CHEBI:58210"/>
    </cofactor>
    <text evidence="8">Binds 1 FMN per subunit.</text>
</comment>
<dbReference type="InterPro" id="IPR026021">
    <property type="entry name" value="YdjA-like"/>
</dbReference>
<evidence type="ECO:0000256" key="4">
    <source>
        <dbReference type="ARBA" id="ARBA00022857"/>
    </source>
</evidence>
<feature type="binding site" evidence="8">
    <location>
        <position position="35"/>
    </location>
    <ligand>
        <name>FMN</name>
        <dbReference type="ChEBI" id="CHEBI:58210"/>
        <note>ligand shared between dimeric partners</note>
    </ligand>
</feature>
<feature type="binding site" evidence="8">
    <location>
        <position position="39"/>
    </location>
    <ligand>
        <name>FMN</name>
        <dbReference type="ChEBI" id="CHEBI:58210"/>
        <note>ligand shared between dimeric partners</note>
    </ligand>
</feature>
<accession>R4YU81</accession>
<evidence type="ECO:0000256" key="7">
    <source>
        <dbReference type="PIRNR" id="PIRNR000232"/>
    </source>
</evidence>
<evidence type="ECO:0000313" key="10">
    <source>
        <dbReference type="EMBL" id="CCK76434.1"/>
    </source>
</evidence>
<evidence type="ECO:0000259" key="9">
    <source>
        <dbReference type="Pfam" id="PF00881"/>
    </source>
</evidence>
<dbReference type="KEGG" id="oai:OLEAN_C22580"/>
<dbReference type="GO" id="GO:0016491">
    <property type="term" value="F:oxidoreductase activity"/>
    <property type="evidence" value="ECO:0007669"/>
    <property type="project" value="UniProtKB-UniRule"/>
</dbReference>
<evidence type="ECO:0000313" key="11">
    <source>
        <dbReference type="Proteomes" id="UP000032749"/>
    </source>
</evidence>
<evidence type="ECO:0000256" key="6">
    <source>
        <dbReference type="ARBA" id="ARBA00023027"/>
    </source>
</evidence>
<evidence type="ECO:0000256" key="2">
    <source>
        <dbReference type="ARBA" id="ARBA00022630"/>
    </source>
</evidence>
<evidence type="ECO:0000256" key="5">
    <source>
        <dbReference type="ARBA" id="ARBA00023002"/>
    </source>
</evidence>
<dbReference type="AlphaFoldDB" id="R4YU81"/>
<dbReference type="Proteomes" id="UP000032749">
    <property type="component" value="Chromosome"/>
</dbReference>
<dbReference type="EC" id="1.-.-.-" evidence="7"/>
<keyword evidence="11" id="KW-1185">Reference proteome</keyword>
<sequence>MDAITAITQRVSVAQLTGPGPSQQQLEQLYCAAFRAPDHAWMRPWRYLTIRGSGLETLGQVFAEAGLKKDADLTEEKIAKLKSMPKRAPLMIVAIANIQENSKVPALEQRLAVGAGIQNILTAAYAMGLGAIWRTGEMVSDDSVKVSLGLQDNEEILGFIYVGHVNCKLKKPPVLAINDYVQEWPYIDSF</sequence>
<comment type="similarity">
    <text evidence="1 7">Belongs to the nitroreductase family.</text>
</comment>
<dbReference type="InterPro" id="IPR052530">
    <property type="entry name" value="NAD(P)H_nitroreductase"/>
</dbReference>
<dbReference type="STRING" id="698738.OLEAN_C22580"/>
<dbReference type="CDD" id="cd02135">
    <property type="entry name" value="YdjA-like"/>
    <property type="match status" value="1"/>
</dbReference>
<keyword evidence="6 7" id="KW-0520">NAD</keyword>
<dbReference type="InterPro" id="IPR000415">
    <property type="entry name" value="Nitroreductase-like"/>
</dbReference>
<reference evidence="10 11" key="1">
    <citation type="journal article" date="2013" name="Nat. Commun.">
        <title>Genome sequence and functional genomic analysis of the oil-degrading bacterium Oleispira antarctica.</title>
        <authorList>
            <person name="Kube M."/>
            <person name="Chernikova T.N."/>
            <person name="Al-Ramahi Y."/>
            <person name="Beloqui A."/>
            <person name="Lopez-Cortez N."/>
            <person name="Guazzaroni M.E."/>
            <person name="Heipieper H.J."/>
            <person name="Klages S."/>
            <person name="Kotsyurbenko O.R."/>
            <person name="Langer I."/>
            <person name="Nechitaylo T.Y."/>
            <person name="Lunsdorf H."/>
            <person name="Fernandez M."/>
            <person name="Juarez S."/>
            <person name="Ciordia S."/>
            <person name="Singer A."/>
            <person name="Kagan O."/>
            <person name="Egorova O."/>
            <person name="Petit P.A."/>
            <person name="Stogios P."/>
            <person name="Kim Y."/>
            <person name="Tchigvintsev A."/>
            <person name="Flick R."/>
            <person name="Denaro R."/>
            <person name="Genovese M."/>
            <person name="Albar J.P."/>
            <person name="Reva O.N."/>
            <person name="Martinez-Gomariz M."/>
            <person name="Tran H."/>
            <person name="Ferrer M."/>
            <person name="Savchenko A."/>
            <person name="Yakunin A.F."/>
            <person name="Yakimov M.M."/>
            <person name="Golyshina O.V."/>
            <person name="Reinhardt R."/>
            <person name="Golyshin P.N."/>
        </authorList>
    </citation>
    <scope>NUCLEOTIDE SEQUENCE [LARGE SCALE GENOMIC DNA]</scope>
</reference>
<dbReference type="Pfam" id="PF00881">
    <property type="entry name" value="Nitroreductase"/>
    <property type="match status" value="1"/>
</dbReference>
<dbReference type="EMBL" id="FO203512">
    <property type="protein sequence ID" value="CCK76434.1"/>
    <property type="molecule type" value="Genomic_DNA"/>
</dbReference>
<evidence type="ECO:0000256" key="3">
    <source>
        <dbReference type="ARBA" id="ARBA00022643"/>
    </source>
</evidence>
<dbReference type="SUPFAM" id="SSF55469">
    <property type="entry name" value="FMN-dependent nitroreductase-like"/>
    <property type="match status" value="1"/>
</dbReference>
<organism evidence="10 11">
    <name type="scientific">Oleispira antarctica RB-8</name>
    <dbReference type="NCBI Taxonomy" id="698738"/>
    <lineage>
        <taxon>Bacteria</taxon>
        <taxon>Pseudomonadati</taxon>
        <taxon>Pseudomonadota</taxon>
        <taxon>Gammaproteobacteria</taxon>
        <taxon>Oceanospirillales</taxon>
        <taxon>Oceanospirillaceae</taxon>
        <taxon>Oleispira</taxon>
    </lineage>
</organism>
<keyword evidence="4 7" id="KW-0521">NADP</keyword>
<dbReference type="Gene3D" id="3.40.109.10">
    <property type="entry name" value="NADH Oxidase"/>
    <property type="match status" value="1"/>
</dbReference>
<feature type="domain" description="Nitroreductase" evidence="9">
    <location>
        <begin position="7"/>
        <end position="164"/>
    </location>
</feature>
<keyword evidence="5 7" id="KW-0560">Oxidoreductase</keyword>
<evidence type="ECO:0000256" key="8">
    <source>
        <dbReference type="PIRSR" id="PIRSR000232-1"/>
    </source>
</evidence>
<gene>
    <name evidence="10" type="ORF">OLEAN_C22580</name>
</gene>
<evidence type="ECO:0000256" key="1">
    <source>
        <dbReference type="ARBA" id="ARBA00007118"/>
    </source>
</evidence>
<keyword evidence="2 7" id="KW-0285">Flavoprotein</keyword>
<keyword evidence="3 7" id="KW-0288">FMN</keyword>
<proteinExistence type="inferred from homology"/>
<dbReference type="PANTHER" id="PTHR43821">
    <property type="entry name" value="NAD(P)H NITROREDUCTASE YDJA-RELATED"/>
    <property type="match status" value="1"/>
</dbReference>
<protein>
    <recommendedName>
        <fullName evidence="7">Putative NAD(P)H nitroreductase</fullName>
        <ecNumber evidence="7">1.-.-.-</ecNumber>
    </recommendedName>
</protein>
<feature type="binding site" description="in other chain" evidence="8">
    <location>
        <begin position="10"/>
        <end position="12"/>
    </location>
    <ligand>
        <name>FMN</name>
        <dbReference type="ChEBI" id="CHEBI:58210"/>
        <note>ligand shared between dimeric partners</note>
    </ligand>
</feature>
<name>R4YU81_OLEAN</name>
<dbReference type="PIRSF" id="PIRSF000232">
    <property type="entry name" value="YdjA"/>
    <property type="match status" value="1"/>
</dbReference>
<dbReference type="InterPro" id="IPR029479">
    <property type="entry name" value="Nitroreductase"/>
</dbReference>
<feature type="binding site" description="in other chain" evidence="8">
    <location>
        <begin position="133"/>
        <end position="135"/>
    </location>
    <ligand>
        <name>FMN</name>
        <dbReference type="ChEBI" id="CHEBI:58210"/>
        <note>ligand shared between dimeric partners</note>
    </ligand>
</feature>
<dbReference type="PANTHER" id="PTHR43821:SF1">
    <property type="entry name" value="NAD(P)H NITROREDUCTASE YDJA-RELATED"/>
    <property type="match status" value="1"/>
</dbReference>
<dbReference type="HOGENOM" id="CLU_070764_5_0_6"/>